<protein>
    <submittedName>
        <fullName evidence="2">Uncharacterized protein</fullName>
    </submittedName>
</protein>
<dbReference type="Proteomes" id="UP001177670">
    <property type="component" value="Unassembled WGS sequence"/>
</dbReference>
<dbReference type="AlphaFoldDB" id="A0AA40GCF9"/>
<feature type="compositionally biased region" description="Low complexity" evidence="1">
    <location>
        <begin position="93"/>
        <end position="108"/>
    </location>
</feature>
<feature type="region of interest" description="Disordered" evidence="1">
    <location>
        <begin position="93"/>
        <end position="114"/>
    </location>
</feature>
<keyword evidence="3" id="KW-1185">Reference proteome</keyword>
<evidence type="ECO:0000313" key="3">
    <source>
        <dbReference type="Proteomes" id="UP001177670"/>
    </source>
</evidence>
<proteinExistence type="predicted"/>
<sequence length="114" mass="12325">MIWLRASGDYVPSPGGEASGCVARLDPYAWESSATRRGCRRGQLLLLFLHSSRRDLALGGNSYAARIITALECVRFPWHAVFTAPPPVKLARGNLSLDSNNDNTSGNSPRAEAP</sequence>
<accession>A0AA40GCF9</accession>
<name>A0AA40GCF9_9HYME</name>
<evidence type="ECO:0000256" key="1">
    <source>
        <dbReference type="SAM" id="MobiDB-lite"/>
    </source>
</evidence>
<comment type="caution">
    <text evidence="2">The sequence shown here is derived from an EMBL/GenBank/DDBJ whole genome shotgun (WGS) entry which is preliminary data.</text>
</comment>
<evidence type="ECO:0000313" key="2">
    <source>
        <dbReference type="EMBL" id="KAK1135217.1"/>
    </source>
</evidence>
<organism evidence="2 3">
    <name type="scientific">Melipona bicolor</name>
    <dbReference type="NCBI Taxonomy" id="60889"/>
    <lineage>
        <taxon>Eukaryota</taxon>
        <taxon>Metazoa</taxon>
        <taxon>Ecdysozoa</taxon>
        <taxon>Arthropoda</taxon>
        <taxon>Hexapoda</taxon>
        <taxon>Insecta</taxon>
        <taxon>Pterygota</taxon>
        <taxon>Neoptera</taxon>
        <taxon>Endopterygota</taxon>
        <taxon>Hymenoptera</taxon>
        <taxon>Apocrita</taxon>
        <taxon>Aculeata</taxon>
        <taxon>Apoidea</taxon>
        <taxon>Anthophila</taxon>
        <taxon>Apidae</taxon>
        <taxon>Melipona</taxon>
    </lineage>
</organism>
<dbReference type="EMBL" id="JAHYIQ010000002">
    <property type="protein sequence ID" value="KAK1135217.1"/>
    <property type="molecule type" value="Genomic_DNA"/>
</dbReference>
<gene>
    <name evidence="2" type="ORF">K0M31_007988</name>
</gene>
<reference evidence="2" key="1">
    <citation type="submission" date="2021-10" db="EMBL/GenBank/DDBJ databases">
        <title>Melipona bicolor Genome sequencing and assembly.</title>
        <authorList>
            <person name="Araujo N.S."/>
            <person name="Arias M.C."/>
        </authorList>
    </citation>
    <scope>NUCLEOTIDE SEQUENCE</scope>
    <source>
        <strain evidence="2">USP_2M_L1-L4_2017</strain>
        <tissue evidence="2">Whole body</tissue>
    </source>
</reference>